<evidence type="ECO:0000313" key="2">
    <source>
        <dbReference type="Proteomes" id="UP000076738"/>
    </source>
</evidence>
<proteinExistence type="predicted"/>
<name>A0A167FXH5_CALVF</name>
<dbReference type="Proteomes" id="UP000076738">
    <property type="component" value="Unassembled WGS sequence"/>
</dbReference>
<dbReference type="EMBL" id="KV417358">
    <property type="protein sequence ID" value="KZO89953.1"/>
    <property type="molecule type" value="Genomic_DNA"/>
</dbReference>
<organism evidence="1 2">
    <name type="scientific">Calocera viscosa (strain TUFC12733)</name>
    <dbReference type="NCBI Taxonomy" id="1330018"/>
    <lineage>
        <taxon>Eukaryota</taxon>
        <taxon>Fungi</taxon>
        <taxon>Dikarya</taxon>
        <taxon>Basidiomycota</taxon>
        <taxon>Agaricomycotina</taxon>
        <taxon>Dacrymycetes</taxon>
        <taxon>Dacrymycetales</taxon>
        <taxon>Dacrymycetaceae</taxon>
        <taxon>Calocera</taxon>
    </lineage>
</organism>
<accession>A0A167FXH5</accession>
<sequence>MAAMLADNLQTVRRGLQDGQEPAEKEWRVLVTPRNARERKMELFRVTPLEIAEEEGEDYDPDKKLLDLISDLDSIVVFFFSFCDVRSLAVVFDDLDFLLDFTIRRFSLVFIDWVSYREVRVFEVSKDGFDRTRKVFPSQVGDNSKLRD</sequence>
<feature type="non-terminal residue" evidence="1">
    <location>
        <position position="148"/>
    </location>
</feature>
<gene>
    <name evidence="1" type="ORF">CALVIDRAFT_531763</name>
</gene>
<reference evidence="1 2" key="1">
    <citation type="journal article" date="2016" name="Mol. Biol. Evol.">
        <title>Comparative Genomics of Early-Diverging Mushroom-Forming Fungi Provides Insights into the Origins of Lignocellulose Decay Capabilities.</title>
        <authorList>
            <person name="Nagy L.G."/>
            <person name="Riley R."/>
            <person name="Tritt A."/>
            <person name="Adam C."/>
            <person name="Daum C."/>
            <person name="Floudas D."/>
            <person name="Sun H."/>
            <person name="Yadav J.S."/>
            <person name="Pangilinan J."/>
            <person name="Larsson K.H."/>
            <person name="Matsuura K."/>
            <person name="Barry K."/>
            <person name="Labutti K."/>
            <person name="Kuo R."/>
            <person name="Ohm R.A."/>
            <person name="Bhattacharya S.S."/>
            <person name="Shirouzu T."/>
            <person name="Yoshinaga Y."/>
            <person name="Martin F.M."/>
            <person name="Grigoriev I.V."/>
            <person name="Hibbett D.S."/>
        </authorList>
    </citation>
    <scope>NUCLEOTIDE SEQUENCE [LARGE SCALE GENOMIC DNA]</scope>
    <source>
        <strain evidence="1 2">TUFC12733</strain>
    </source>
</reference>
<evidence type="ECO:0000313" key="1">
    <source>
        <dbReference type="EMBL" id="KZO89953.1"/>
    </source>
</evidence>
<keyword evidence="2" id="KW-1185">Reference proteome</keyword>
<dbReference type="AlphaFoldDB" id="A0A167FXH5"/>
<protein>
    <submittedName>
        <fullName evidence="1">Uncharacterized protein</fullName>
    </submittedName>
</protein>